<evidence type="ECO:0000313" key="2">
    <source>
        <dbReference type="Proteomes" id="UP000468531"/>
    </source>
</evidence>
<dbReference type="EMBL" id="VKHP01000167">
    <property type="protein sequence ID" value="NEV00241.1"/>
    <property type="molecule type" value="Genomic_DNA"/>
</dbReference>
<dbReference type="AlphaFoldDB" id="A0A6P1BRD5"/>
<protein>
    <submittedName>
        <fullName evidence="1">Uncharacterized protein</fullName>
    </submittedName>
</protein>
<proteinExistence type="predicted"/>
<comment type="caution">
    <text evidence="1">The sequence shown here is derived from an EMBL/GenBank/DDBJ whole genome shotgun (WGS) entry which is preliminary data.</text>
</comment>
<organism evidence="1 2">
    <name type="scientific">Bradyrhizobium uaiense</name>
    <dbReference type="NCBI Taxonomy" id="2594946"/>
    <lineage>
        <taxon>Bacteria</taxon>
        <taxon>Pseudomonadati</taxon>
        <taxon>Pseudomonadota</taxon>
        <taxon>Alphaproteobacteria</taxon>
        <taxon>Hyphomicrobiales</taxon>
        <taxon>Nitrobacteraceae</taxon>
        <taxon>Bradyrhizobium</taxon>
    </lineage>
</organism>
<dbReference type="RefSeq" id="WP_163159810.1">
    <property type="nucleotide sequence ID" value="NZ_VKHP01000167.1"/>
</dbReference>
<dbReference type="Proteomes" id="UP000468531">
    <property type="component" value="Unassembled WGS sequence"/>
</dbReference>
<evidence type="ECO:0000313" key="1">
    <source>
        <dbReference type="EMBL" id="NEV00241.1"/>
    </source>
</evidence>
<accession>A0A6P1BRD5</accession>
<name>A0A6P1BRD5_9BRAD</name>
<keyword evidence="2" id="KW-1185">Reference proteome</keyword>
<sequence length="125" mass="13922">MQLERQMTIRTPILALCLVLLGTAPVLSKGGSVGNKHDPLDPHHIDALPLDVRQYVAGICKGTPVAQHDFATYSPQEKRWRINLEYLQCGVIGEFRRGNQCLDVDFVAEGAHFRLARKTYAACGY</sequence>
<reference evidence="1 2" key="1">
    <citation type="journal article" date="2020" name="Arch. Microbiol.">
        <title>Bradyrhizobium uaiense sp. nov., a new highly efficient cowpea symbiont.</title>
        <authorList>
            <person name="Cabral Michel D."/>
            <person name="Azarias Guimaraes A."/>
            <person name="Martins da Costa E."/>
            <person name="Soares de Carvalho T."/>
            <person name="Balsanelli E."/>
            <person name="Willems A."/>
            <person name="Maltempi de Souza E."/>
            <person name="de Souza Moreira F.M."/>
        </authorList>
    </citation>
    <scope>NUCLEOTIDE SEQUENCE [LARGE SCALE GENOMIC DNA]</scope>
    <source>
        <strain evidence="1 2">UFLA 03-164</strain>
    </source>
</reference>
<gene>
    <name evidence="1" type="ORF">FNJ47_31605</name>
</gene>